<dbReference type="EMBL" id="BLXT01001936">
    <property type="protein sequence ID" value="GFN89531.1"/>
    <property type="molecule type" value="Genomic_DNA"/>
</dbReference>
<accession>A0AAV3Z4Q4</accession>
<reference evidence="1 2" key="1">
    <citation type="journal article" date="2021" name="Elife">
        <title>Chloroplast acquisition without the gene transfer in kleptoplastic sea slugs, Plakobranchus ocellatus.</title>
        <authorList>
            <person name="Maeda T."/>
            <person name="Takahashi S."/>
            <person name="Yoshida T."/>
            <person name="Shimamura S."/>
            <person name="Takaki Y."/>
            <person name="Nagai Y."/>
            <person name="Toyoda A."/>
            <person name="Suzuki Y."/>
            <person name="Arimoto A."/>
            <person name="Ishii H."/>
            <person name="Satoh N."/>
            <person name="Nishiyama T."/>
            <person name="Hasebe M."/>
            <person name="Maruyama T."/>
            <person name="Minagawa J."/>
            <person name="Obokata J."/>
            <person name="Shigenobu S."/>
        </authorList>
    </citation>
    <scope>NUCLEOTIDE SEQUENCE [LARGE SCALE GENOMIC DNA]</scope>
</reference>
<keyword evidence="2" id="KW-1185">Reference proteome</keyword>
<organism evidence="1 2">
    <name type="scientific">Plakobranchus ocellatus</name>
    <dbReference type="NCBI Taxonomy" id="259542"/>
    <lineage>
        <taxon>Eukaryota</taxon>
        <taxon>Metazoa</taxon>
        <taxon>Spiralia</taxon>
        <taxon>Lophotrochozoa</taxon>
        <taxon>Mollusca</taxon>
        <taxon>Gastropoda</taxon>
        <taxon>Heterobranchia</taxon>
        <taxon>Euthyneura</taxon>
        <taxon>Panpulmonata</taxon>
        <taxon>Sacoglossa</taxon>
        <taxon>Placobranchoidea</taxon>
        <taxon>Plakobranchidae</taxon>
        <taxon>Plakobranchus</taxon>
    </lineage>
</organism>
<evidence type="ECO:0000313" key="1">
    <source>
        <dbReference type="EMBL" id="GFN89531.1"/>
    </source>
</evidence>
<name>A0AAV3Z4Q4_9GAST</name>
<dbReference type="Proteomes" id="UP000735302">
    <property type="component" value="Unassembled WGS sequence"/>
</dbReference>
<dbReference type="AlphaFoldDB" id="A0AAV3Z4Q4"/>
<protein>
    <submittedName>
        <fullName evidence="1">Uncharacterized protein</fullName>
    </submittedName>
</protein>
<comment type="caution">
    <text evidence="1">The sequence shown here is derived from an EMBL/GenBank/DDBJ whole genome shotgun (WGS) entry which is preliminary data.</text>
</comment>
<gene>
    <name evidence="1" type="ORF">PoB_001603700</name>
</gene>
<evidence type="ECO:0000313" key="2">
    <source>
        <dbReference type="Proteomes" id="UP000735302"/>
    </source>
</evidence>
<sequence>MITEKVFVFIIRRTDADQRKHVRSDKRRRLRYARDFKDVKMLPVELSVHIRGPDLKYQASEFALRSAGTLLSRVRALPLASWPEITSV</sequence>
<proteinExistence type="predicted"/>